<evidence type="ECO:0000256" key="1">
    <source>
        <dbReference type="ARBA" id="ARBA00005121"/>
    </source>
</evidence>
<dbReference type="Gene3D" id="1.20.1200.10">
    <property type="entry name" value="Cobalamin adenosyltransferase-like"/>
    <property type="match status" value="1"/>
</dbReference>
<keyword evidence="6 15" id="KW-0808">Transferase</keyword>
<dbReference type="Gene3D" id="3.30.450.150">
    <property type="entry name" value="Haem-degrading domain"/>
    <property type="match status" value="1"/>
</dbReference>
<name>A0A3G1KZM7_FORW1</name>
<dbReference type="PANTHER" id="PTHR12213">
    <property type="entry name" value="CORRINOID ADENOSYLTRANSFERASE"/>
    <property type="match status" value="1"/>
</dbReference>
<evidence type="ECO:0000256" key="6">
    <source>
        <dbReference type="ARBA" id="ARBA00022679"/>
    </source>
</evidence>
<dbReference type="InterPro" id="IPR005624">
    <property type="entry name" value="PduO/GlcC-like"/>
</dbReference>
<keyword evidence="8" id="KW-0067">ATP-binding</keyword>
<dbReference type="InterPro" id="IPR029499">
    <property type="entry name" value="PduO-typ"/>
</dbReference>
<dbReference type="EC" id="2.5.1.17" evidence="3"/>
<evidence type="ECO:0000256" key="5">
    <source>
        <dbReference type="ARBA" id="ARBA00022573"/>
    </source>
</evidence>
<gene>
    <name evidence="15" type="ORF">DCMF_27395</name>
</gene>
<evidence type="ECO:0000256" key="11">
    <source>
        <dbReference type="ARBA" id="ARBA00033354"/>
    </source>
</evidence>
<evidence type="ECO:0000256" key="4">
    <source>
        <dbReference type="ARBA" id="ARBA00020963"/>
    </source>
</evidence>
<dbReference type="GO" id="GO:0005524">
    <property type="term" value="F:ATP binding"/>
    <property type="evidence" value="ECO:0007669"/>
    <property type="project" value="UniProtKB-KW"/>
</dbReference>
<keyword evidence="5" id="KW-0169">Cobalamin biosynthesis</keyword>
<dbReference type="RefSeq" id="WP_214658949.1">
    <property type="nucleotide sequence ID" value="NZ_CP017634.1"/>
</dbReference>
<dbReference type="PIRSF" id="PIRSF036411">
    <property type="entry name" value="ATR_PduO"/>
    <property type="match status" value="1"/>
</dbReference>
<dbReference type="Pfam" id="PF03928">
    <property type="entry name" value="HbpS-like"/>
    <property type="match status" value="1"/>
</dbReference>
<comment type="pathway">
    <text evidence="1">Cofactor biosynthesis; adenosylcobalamin biosynthesis; adenosylcobalamin from cob(II)yrinate a,c-diamide: step 2/7.</text>
</comment>
<proteinExistence type="inferred from homology"/>
<dbReference type="InterPro" id="IPR016030">
    <property type="entry name" value="CblAdoTrfase-like"/>
</dbReference>
<evidence type="ECO:0000256" key="3">
    <source>
        <dbReference type="ARBA" id="ARBA00012454"/>
    </source>
</evidence>
<organism evidence="15 16">
    <name type="scientific">Formimonas warabiya</name>
    <dbReference type="NCBI Taxonomy" id="1761012"/>
    <lineage>
        <taxon>Bacteria</taxon>
        <taxon>Bacillati</taxon>
        <taxon>Bacillota</taxon>
        <taxon>Clostridia</taxon>
        <taxon>Eubacteriales</taxon>
        <taxon>Peptococcaceae</taxon>
        <taxon>Candidatus Formimonas</taxon>
    </lineage>
</organism>
<accession>A0A3G1KZM7</accession>
<reference evidence="15 16" key="1">
    <citation type="submission" date="2016-10" db="EMBL/GenBank/DDBJ databases">
        <title>Complete Genome Sequence of Peptococcaceae strain DCMF.</title>
        <authorList>
            <person name="Edwards R.J."/>
            <person name="Holland S.I."/>
            <person name="Deshpande N.P."/>
            <person name="Wong Y.K."/>
            <person name="Ertan H."/>
            <person name="Manefield M."/>
            <person name="Russell T.L."/>
            <person name="Lee M.J."/>
        </authorList>
    </citation>
    <scope>NUCLEOTIDE SEQUENCE [LARGE SCALE GENOMIC DNA]</scope>
    <source>
        <strain evidence="15 16">DCMF</strain>
    </source>
</reference>
<dbReference type="Proteomes" id="UP000323521">
    <property type="component" value="Chromosome"/>
</dbReference>
<dbReference type="NCBIfam" id="TIGR00636">
    <property type="entry name" value="PduO_Nterm"/>
    <property type="match status" value="1"/>
</dbReference>
<dbReference type="Pfam" id="PF01923">
    <property type="entry name" value="Cob_adeno_trans"/>
    <property type="match status" value="1"/>
</dbReference>
<evidence type="ECO:0000313" key="16">
    <source>
        <dbReference type="Proteomes" id="UP000323521"/>
    </source>
</evidence>
<dbReference type="GO" id="GO:0008817">
    <property type="term" value="F:corrinoid adenosyltransferase activity"/>
    <property type="evidence" value="ECO:0007669"/>
    <property type="project" value="UniProtKB-EC"/>
</dbReference>
<dbReference type="SUPFAM" id="SSF89028">
    <property type="entry name" value="Cobalamin adenosyltransferase-like"/>
    <property type="match status" value="1"/>
</dbReference>
<dbReference type="SUPFAM" id="SSF143744">
    <property type="entry name" value="GlcG-like"/>
    <property type="match status" value="1"/>
</dbReference>
<keyword evidence="7" id="KW-0547">Nucleotide-binding</keyword>
<dbReference type="InterPro" id="IPR038084">
    <property type="entry name" value="PduO/GlcC-like_sf"/>
</dbReference>
<evidence type="ECO:0000256" key="10">
    <source>
        <dbReference type="ARBA" id="ARBA00033334"/>
    </source>
</evidence>
<comment type="similarity">
    <text evidence="2">Belongs to the Cob(I)alamin adenosyltransferase family.</text>
</comment>
<evidence type="ECO:0000256" key="8">
    <source>
        <dbReference type="ARBA" id="ARBA00022840"/>
    </source>
</evidence>
<dbReference type="PANTHER" id="PTHR12213:SF0">
    <property type="entry name" value="CORRINOID ADENOSYLTRANSFERASE MMAB"/>
    <property type="match status" value="1"/>
</dbReference>
<sequence>MKIYTKKGDQGETSLWGGKRVLKTDLQVDCYGTVDEANSCLGLARGLAKSPAIKESILGVQRMLQIVAAELASTPEGREKLKEKVEAADIHRMENEIDRFMEGRPKQSGFVLPGGTGGSGALDLARTVVRRAERLVVGLKQQQEVRDEVTVFLNRMSDLLFALARAEADRELVQLVKDKVMEKLGTPPGKTLTLDLARKLVTAAEAKAQEINLPIVTAVVDSTGNLLVLERQDEALLTSIQIAWKKAYTAASLRMPTHTLGALAQPGQPLYGIETTNSGQIVIFGGGFPLAKEQKVFGAVGVSGGTVEQDMEIALAAVSAWEQYSA</sequence>
<evidence type="ECO:0000256" key="9">
    <source>
        <dbReference type="ARBA" id="ARBA00031529"/>
    </source>
</evidence>
<evidence type="ECO:0000259" key="14">
    <source>
        <dbReference type="Pfam" id="PF01923"/>
    </source>
</evidence>
<dbReference type="InterPro" id="IPR036451">
    <property type="entry name" value="CblAdoTrfase-like_sf"/>
</dbReference>
<evidence type="ECO:0000256" key="13">
    <source>
        <dbReference type="ARBA" id="ARBA00048692"/>
    </source>
</evidence>
<evidence type="ECO:0000313" key="15">
    <source>
        <dbReference type="EMBL" id="ATW27982.1"/>
    </source>
</evidence>
<evidence type="ECO:0000256" key="12">
    <source>
        <dbReference type="ARBA" id="ARBA00048555"/>
    </source>
</evidence>
<dbReference type="EMBL" id="CP017634">
    <property type="protein sequence ID" value="ATW27982.1"/>
    <property type="molecule type" value="Genomic_DNA"/>
</dbReference>
<dbReference type="InterPro" id="IPR009221">
    <property type="entry name" value="PduO"/>
</dbReference>
<protein>
    <recommendedName>
        <fullName evidence="4">Corrinoid adenosyltransferase</fullName>
        <ecNumber evidence="3">2.5.1.17</ecNumber>
    </recommendedName>
    <alternativeName>
        <fullName evidence="9">Cob(II)alamin adenosyltransferase</fullName>
    </alternativeName>
    <alternativeName>
        <fullName evidence="11">Cob(II)yrinic acid a,c-diamide adenosyltransferase</fullName>
    </alternativeName>
    <alternativeName>
        <fullName evidence="10">Cobinamide/cobalamin adenosyltransferase</fullName>
    </alternativeName>
</protein>
<evidence type="ECO:0000256" key="2">
    <source>
        <dbReference type="ARBA" id="ARBA00007487"/>
    </source>
</evidence>
<dbReference type="KEGG" id="fwa:DCMF_27395"/>
<evidence type="ECO:0000256" key="7">
    <source>
        <dbReference type="ARBA" id="ARBA00022741"/>
    </source>
</evidence>
<feature type="domain" description="Cobalamin adenosyltransferase-like" evidence="14">
    <location>
        <begin position="3"/>
        <end position="166"/>
    </location>
</feature>
<dbReference type="AlphaFoldDB" id="A0A3G1KZM7"/>
<comment type="catalytic activity">
    <reaction evidence="13">
        <text>2 cob(II)alamin + reduced [electron-transfer flavoprotein] + 2 ATP = 2 adenosylcob(III)alamin + 2 triphosphate + oxidized [electron-transfer flavoprotein] + 3 H(+)</text>
        <dbReference type="Rhea" id="RHEA:28671"/>
        <dbReference type="Rhea" id="RHEA-COMP:10685"/>
        <dbReference type="Rhea" id="RHEA-COMP:10686"/>
        <dbReference type="ChEBI" id="CHEBI:15378"/>
        <dbReference type="ChEBI" id="CHEBI:16304"/>
        <dbReference type="ChEBI" id="CHEBI:18036"/>
        <dbReference type="ChEBI" id="CHEBI:18408"/>
        <dbReference type="ChEBI" id="CHEBI:30616"/>
        <dbReference type="ChEBI" id="CHEBI:57692"/>
        <dbReference type="ChEBI" id="CHEBI:58307"/>
        <dbReference type="EC" id="2.5.1.17"/>
    </reaction>
</comment>
<keyword evidence="16" id="KW-1185">Reference proteome</keyword>
<dbReference type="GO" id="GO:0009236">
    <property type="term" value="P:cobalamin biosynthetic process"/>
    <property type="evidence" value="ECO:0007669"/>
    <property type="project" value="UniProtKB-KW"/>
</dbReference>
<comment type="catalytic activity">
    <reaction evidence="12">
        <text>2 cob(II)yrinate a,c diamide + reduced [electron-transfer flavoprotein] + 2 ATP = 2 adenosylcob(III)yrinate a,c-diamide + 2 triphosphate + oxidized [electron-transfer flavoprotein] + 3 H(+)</text>
        <dbReference type="Rhea" id="RHEA:11528"/>
        <dbReference type="Rhea" id="RHEA-COMP:10685"/>
        <dbReference type="Rhea" id="RHEA-COMP:10686"/>
        <dbReference type="ChEBI" id="CHEBI:15378"/>
        <dbReference type="ChEBI" id="CHEBI:18036"/>
        <dbReference type="ChEBI" id="CHEBI:30616"/>
        <dbReference type="ChEBI" id="CHEBI:57692"/>
        <dbReference type="ChEBI" id="CHEBI:58307"/>
        <dbReference type="ChEBI" id="CHEBI:58503"/>
        <dbReference type="ChEBI" id="CHEBI:58537"/>
        <dbReference type="EC" id="2.5.1.17"/>
    </reaction>
</comment>